<evidence type="ECO:0000256" key="4">
    <source>
        <dbReference type="ARBA" id="ARBA00022723"/>
    </source>
</evidence>
<dbReference type="Proteomes" id="UP000694865">
    <property type="component" value="Unplaced"/>
</dbReference>
<dbReference type="InterPro" id="IPR049138">
    <property type="entry name" value="Fan1_SAP_met"/>
</dbReference>
<evidence type="ECO:0000256" key="2">
    <source>
        <dbReference type="ARBA" id="ARBA00005533"/>
    </source>
</evidence>
<evidence type="ECO:0000313" key="16">
    <source>
        <dbReference type="Proteomes" id="UP000694865"/>
    </source>
</evidence>
<dbReference type="Gene3D" id="3.40.1350.10">
    <property type="match status" value="1"/>
</dbReference>
<dbReference type="SMART" id="SM00734">
    <property type="entry name" value="ZnF_Rad18"/>
    <property type="match status" value="1"/>
</dbReference>
<evidence type="ECO:0000256" key="3">
    <source>
        <dbReference type="ARBA" id="ARBA00022722"/>
    </source>
</evidence>
<dbReference type="InterPro" id="IPR049132">
    <property type="entry name" value="FAN1-like_euk"/>
</dbReference>
<dbReference type="InterPro" id="IPR049126">
    <property type="entry name" value="FAN1-like_TPR"/>
</dbReference>
<dbReference type="InterPro" id="IPR033315">
    <property type="entry name" value="Fan1-like"/>
</dbReference>
<keyword evidence="8" id="KW-0862">Zinc</keyword>
<dbReference type="InterPro" id="IPR049125">
    <property type="entry name" value="FAN1-like_WH"/>
</dbReference>
<evidence type="ECO:0000313" key="17">
    <source>
        <dbReference type="RefSeq" id="XP_002736405.1"/>
    </source>
</evidence>
<keyword evidence="4 13" id="KW-0479">Metal-binding</keyword>
<feature type="region of interest" description="Disordered" evidence="14">
    <location>
        <begin position="288"/>
        <end position="309"/>
    </location>
</feature>
<evidence type="ECO:0000256" key="9">
    <source>
        <dbReference type="ARBA" id="ARBA00022842"/>
    </source>
</evidence>
<accession>A0ABM0GSH6</accession>
<proteinExistence type="inferred from homology"/>
<dbReference type="Pfam" id="PF21315">
    <property type="entry name" value="FAN1_HTH"/>
    <property type="match status" value="1"/>
</dbReference>
<comment type="cofactor">
    <cofactor evidence="13">
        <name>Mg(2+)</name>
        <dbReference type="ChEBI" id="CHEBI:18420"/>
    </cofactor>
    <cofactor evidence="13">
        <name>Mn(2+)</name>
        <dbReference type="ChEBI" id="CHEBI:29035"/>
    </cofactor>
</comment>
<comment type="catalytic activity">
    <reaction evidence="1 13">
        <text>Hydrolytically removes 5'-nucleotides successively from the 3'-hydroxy termini of 3'-hydroxy-terminated oligonucleotides.</text>
        <dbReference type="EC" id="3.1.4.1"/>
    </reaction>
</comment>
<evidence type="ECO:0000256" key="13">
    <source>
        <dbReference type="RuleBase" id="RU365033"/>
    </source>
</evidence>
<feature type="domain" description="UBZ4-type" evidence="15">
    <location>
        <begin position="56"/>
        <end position="84"/>
    </location>
</feature>
<name>A0ABM0GSH6_SACKO</name>
<dbReference type="Pfam" id="PF21169">
    <property type="entry name" value="Fan1_SAP"/>
    <property type="match status" value="1"/>
</dbReference>
<feature type="compositionally biased region" description="Low complexity" evidence="14">
    <location>
        <begin position="294"/>
        <end position="309"/>
    </location>
</feature>
<dbReference type="Pfam" id="PF08774">
    <property type="entry name" value="VRR_NUC"/>
    <property type="match status" value="1"/>
</dbReference>
<evidence type="ECO:0000256" key="12">
    <source>
        <dbReference type="PROSITE-ProRule" id="PRU01256"/>
    </source>
</evidence>
<keyword evidence="16" id="KW-1185">Reference proteome</keyword>
<evidence type="ECO:0000256" key="5">
    <source>
        <dbReference type="ARBA" id="ARBA00022763"/>
    </source>
</evidence>
<evidence type="ECO:0000256" key="7">
    <source>
        <dbReference type="ARBA" id="ARBA00022801"/>
    </source>
</evidence>
<dbReference type="CDD" id="cd22326">
    <property type="entry name" value="FAN1-like"/>
    <property type="match status" value="1"/>
</dbReference>
<dbReference type="Pfam" id="PF21170">
    <property type="entry name" value="FAN1_TPR"/>
    <property type="match status" value="1"/>
</dbReference>
<sequence length="983" mass="111948">MSQKENSRKKYTQQSLGKKRGSSEESSLQRDAASNSARNKTPTIMDFINKQKVAKTAECPVCNKNVPLSKMNQHLDDGCLAMESSCLVTAVDDQTPTTNTDSAASCSYEYDREIDDNDEIKKTQFVNLMEIELSPQKLPAKTKSTGVVSPYFKNKSETEIRGKRFPLKRKTCSPIFNPTNPRITENEIVDDSKNDRKNLSLLPGEASLEMSVQSETSKGSEDDIQITDEINTSDPTKSRKTFQHKVKLKNRPPLSVGGSLAQNIMATEASQELGFEEKMDFQEYSIEKKQNDESNNSCPSSSTSLSCESSSVSMTTTFLADEEEDENDSNFGEVPHQPYYLVNFSLMMNTVLNCEEDRCLFNEEDMLSIDKFKSLTIAAQMLYVRLFQRKPTWLRVSKLDYPKIAEDLKPVVHELIKQGFLQSETGLCDVDEVLKLLPAPDLKNLAKSLKVPTAGMQRKRTIEALLKHGRQQRTIFGGITSLILKRAKKALGSCIRLIRDVKAVFTRLVLLFSLSNISDEEDYYASGGQSLLSMLFLANTGKVVYPEYTVNRPTILFRSREEFLKFQTALQHESDINSALGNNEFDNALQLYLEACKDFEKLKENNDVLRFDKSLPEFLRCYTPSWIYTRILALGVEILQKLRRYRDAVEKLQELLAQETYCCHARGRWWDRLALNLDQHLKKHSQSLDVIKLALADSHVRTGHRLALEQRIYKICESPSHTKLKKRLQEFDIKKLQETPKVIISGNIQQNDVVKERFYVIKIKGENGEKEEVLTPRVEDFVLHHYKQSDYNEGVHGEGSTFTTLIGLLTWDIVFTDSVPDVFRYQFQSGPLDFRRDDFYLNRKDMIDTRLDLIKSSDIDTIHGMIDETWNAHEGEQCSLIDWTLFSNVDHVKGLAACMGGDIISSIGKRILRDHRHCRGGVPDLVVWNTENKTFRVVEVKGPNDRLAPKQLLWIDYLNSVGATAEVCYVTAIGGKRKRATID</sequence>
<dbReference type="GeneID" id="100366559"/>
<evidence type="ECO:0000256" key="8">
    <source>
        <dbReference type="ARBA" id="ARBA00022833"/>
    </source>
</evidence>
<evidence type="ECO:0000256" key="11">
    <source>
        <dbReference type="ARBA" id="ARBA00023211"/>
    </source>
</evidence>
<dbReference type="SMART" id="SM00990">
    <property type="entry name" value="VRR_NUC"/>
    <property type="match status" value="1"/>
</dbReference>
<reference evidence="17" key="1">
    <citation type="submission" date="2025-08" db="UniProtKB">
        <authorList>
            <consortium name="RefSeq"/>
        </authorList>
    </citation>
    <scope>IDENTIFICATION</scope>
    <source>
        <tissue evidence="17">Testes</tissue>
    </source>
</reference>
<keyword evidence="5 12" id="KW-0227">DNA damage</keyword>
<comment type="subcellular location">
    <subcellularLocation>
        <location evidence="13">Nucleus</location>
    </subcellularLocation>
</comment>
<feature type="region of interest" description="Disordered" evidence="14">
    <location>
        <begin position="1"/>
        <end position="44"/>
    </location>
</feature>
<keyword evidence="9 13" id="KW-0460">Magnesium</keyword>
<evidence type="ECO:0000259" key="15">
    <source>
        <dbReference type="PROSITE" id="PS51908"/>
    </source>
</evidence>
<organism evidence="16 17">
    <name type="scientific">Saccoglossus kowalevskii</name>
    <name type="common">Acorn worm</name>
    <dbReference type="NCBI Taxonomy" id="10224"/>
    <lineage>
        <taxon>Eukaryota</taxon>
        <taxon>Metazoa</taxon>
        <taxon>Hemichordata</taxon>
        <taxon>Enteropneusta</taxon>
        <taxon>Harrimaniidae</taxon>
        <taxon>Saccoglossus</taxon>
    </lineage>
</organism>
<evidence type="ECO:0000256" key="1">
    <source>
        <dbReference type="ARBA" id="ARBA00000983"/>
    </source>
</evidence>
<dbReference type="PANTHER" id="PTHR15749">
    <property type="entry name" value="FANCONI-ASSOCIATED NUCLEASE 1"/>
    <property type="match status" value="1"/>
</dbReference>
<dbReference type="InterPro" id="IPR006642">
    <property type="entry name" value="Rad18_UBZ4"/>
</dbReference>
<dbReference type="RefSeq" id="XP_002736405.1">
    <property type="nucleotide sequence ID" value="XM_002736359.2"/>
</dbReference>
<keyword evidence="6 12" id="KW-0863">Zinc-finger</keyword>
<keyword evidence="13" id="KW-0539">Nucleus</keyword>
<dbReference type="PROSITE" id="PS51908">
    <property type="entry name" value="ZF_UBZ4"/>
    <property type="match status" value="1"/>
</dbReference>
<keyword evidence="10 12" id="KW-0234">DNA repair</keyword>
<keyword evidence="11 13" id="KW-0464">Manganese</keyword>
<evidence type="ECO:0000256" key="14">
    <source>
        <dbReference type="SAM" id="MobiDB-lite"/>
    </source>
</evidence>
<comment type="function">
    <text evidence="13">Nuclease required for the repair of DNA interstrand cross-links (ICL). Acts as a 5'-3' exonuclease that anchors at a cut end of DNA and cleaves DNA successively at every third nucleotide, allowing to excise an ICL from one strand through flanking incisions.</text>
</comment>
<evidence type="ECO:0000256" key="6">
    <source>
        <dbReference type="ARBA" id="ARBA00022771"/>
    </source>
</evidence>
<keyword evidence="3 13" id="KW-0540">Nuclease</keyword>
<dbReference type="EC" id="3.1.4.1" evidence="13"/>
<feature type="region of interest" description="Disordered" evidence="14">
    <location>
        <begin position="176"/>
        <end position="241"/>
    </location>
</feature>
<gene>
    <name evidence="17" type="primary">LOC100366559</name>
</gene>
<dbReference type="Gene3D" id="3.30.160.60">
    <property type="entry name" value="Classic Zinc Finger"/>
    <property type="match status" value="1"/>
</dbReference>
<protein>
    <recommendedName>
        <fullName evidence="13">Fanconi-associated nuclease</fullName>
        <ecNumber evidence="13">3.1.4.1</ecNumber>
    </recommendedName>
</protein>
<dbReference type="InterPro" id="IPR011856">
    <property type="entry name" value="tRNA_endonuc-like_dom_sf"/>
</dbReference>
<feature type="compositionally biased region" description="Polar residues" evidence="14">
    <location>
        <begin position="32"/>
        <end position="42"/>
    </location>
</feature>
<evidence type="ECO:0000256" key="10">
    <source>
        <dbReference type="ARBA" id="ARBA00023204"/>
    </source>
</evidence>
<dbReference type="InterPro" id="IPR014883">
    <property type="entry name" value="VRR_NUC"/>
</dbReference>
<dbReference type="PANTHER" id="PTHR15749:SF4">
    <property type="entry name" value="FANCONI-ASSOCIATED NUCLEASE 1"/>
    <property type="match status" value="1"/>
</dbReference>
<comment type="similarity">
    <text evidence="2 13">Belongs to the FAN1 family.</text>
</comment>
<keyword evidence="7 13" id="KW-0378">Hydrolase</keyword>